<dbReference type="InterPro" id="IPR008302">
    <property type="entry name" value="NamZ"/>
</dbReference>
<keyword evidence="5" id="KW-1185">Reference proteome</keyword>
<dbReference type="Proteomes" id="UP000076603">
    <property type="component" value="Unassembled WGS sequence"/>
</dbReference>
<dbReference type="GO" id="GO:0008745">
    <property type="term" value="F:N-acetylmuramoyl-L-alanine amidase activity"/>
    <property type="evidence" value="ECO:0007669"/>
    <property type="project" value="UniProtKB-EC"/>
</dbReference>
<evidence type="ECO:0000259" key="2">
    <source>
        <dbReference type="Pfam" id="PF07075"/>
    </source>
</evidence>
<dbReference type="Pfam" id="PF07075">
    <property type="entry name" value="NamZ_N"/>
    <property type="match status" value="1"/>
</dbReference>
<dbReference type="EMBL" id="LWAE01000002">
    <property type="protein sequence ID" value="KZL92254.1"/>
    <property type="molecule type" value="Genomic_DNA"/>
</dbReference>
<proteinExistence type="predicted"/>
<accession>A0A162T530</accession>
<dbReference type="Gene3D" id="3.40.50.12170">
    <property type="entry name" value="Uncharacterised protein PF07075, DUF1343"/>
    <property type="match status" value="1"/>
</dbReference>
<dbReference type="GO" id="GO:0033922">
    <property type="term" value="F:peptidoglycan beta-N-acetylmuramidase activity"/>
    <property type="evidence" value="ECO:0007669"/>
    <property type="project" value="InterPro"/>
</dbReference>
<dbReference type="PATRIC" id="fig|1121326.3.peg.2053"/>
<organism evidence="4 5">
    <name type="scientific">Clostridium magnum DSM 2767</name>
    <dbReference type="NCBI Taxonomy" id="1121326"/>
    <lineage>
        <taxon>Bacteria</taxon>
        <taxon>Bacillati</taxon>
        <taxon>Bacillota</taxon>
        <taxon>Clostridia</taxon>
        <taxon>Eubacteriales</taxon>
        <taxon>Clostridiaceae</taxon>
        <taxon>Clostridium</taxon>
    </lineage>
</organism>
<dbReference type="OrthoDB" id="9801061at2"/>
<dbReference type="InterPro" id="IPR048502">
    <property type="entry name" value="NamZ_N"/>
</dbReference>
<reference evidence="4 5" key="1">
    <citation type="submission" date="2016-04" db="EMBL/GenBank/DDBJ databases">
        <title>Genome sequence of Clostridium magnum DSM 2767.</title>
        <authorList>
            <person name="Poehlein A."/>
            <person name="Uhlig R."/>
            <person name="Fischer R."/>
            <person name="Bahl H."/>
            <person name="Daniel R."/>
        </authorList>
    </citation>
    <scope>NUCLEOTIDE SEQUENCE [LARGE SCALE GENOMIC DNA]</scope>
    <source>
        <strain evidence="4 5">DSM 2767</strain>
    </source>
</reference>
<feature type="domain" description="Peptidoglycan beta-N-acetylmuramidase NamZ N-terminal" evidence="2">
    <location>
        <begin position="346"/>
        <end position="545"/>
    </location>
</feature>
<dbReference type="AlphaFoldDB" id="A0A162T530"/>
<evidence type="ECO:0000313" key="4">
    <source>
        <dbReference type="EMBL" id="KZL92254.1"/>
    </source>
</evidence>
<dbReference type="Gene3D" id="3.40.50.12090">
    <property type="match status" value="2"/>
</dbReference>
<dbReference type="PANTHER" id="PTHR42915">
    <property type="entry name" value="HYPOTHETICAL 460 KDA PROTEIN IN FEUA-SIGW INTERGENIC REGION [PRECURSOR]"/>
    <property type="match status" value="1"/>
</dbReference>
<dbReference type="Pfam" id="PF20732">
    <property type="entry name" value="NamZ_C"/>
    <property type="match status" value="1"/>
</dbReference>
<dbReference type="Gene3D" id="3.90.1150.140">
    <property type="match status" value="1"/>
</dbReference>
<keyword evidence="1" id="KW-0732">Signal</keyword>
<evidence type="ECO:0000313" key="5">
    <source>
        <dbReference type="Proteomes" id="UP000076603"/>
    </source>
</evidence>
<dbReference type="InterPro" id="IPR048503">
    <property type="entry name" value="NamZ_C"/>
</dbReference>
<protein>
    <submittedName>
        <fullName evidence="4">N-acetylmuramoyl-L-alanine amidase LytC</fullName>
        <ecNumber evidence="4">3.5.1.28</ecNumber>
    </submittedName>
</protein>
<dbReference type="PANTHER" id="PTHR42915:SF1">
    <property type="entry name" value="PEPTIDOGLYCAN BETA-N-ACETYLMURAMIDASE NAMZ"/>
    <property type="match status" value="1"/>
</dbReference>
<feature type="chain" id="PRO_5010259592" evidence="1">
    <location>
        <begin position="27"/>
        <end position="690"/>
    </location>
</feature>
<evidence type="ECO:0000259" key="3">
    <source>
        <dbReference type="Pfam" id="PF20732"/>
    </source>
</evidence>
<feature type="signal peptide" evidence="1">
    <location>
        <begin position="1"/>
        <end position="26"/>
    </location>
</feature>
<evidence type="ECO:0000256" key="1">
    <source>
        <dbReference type="SAM" id="SignalP"/>
    </source>
</evidence>
<keyword evidence="4" id="KW-0378">Hydrolase</keyword>
<dbReference type="Pfam" id="PF04122">
    <property type="entry name" value="CW_binding_2"/>
    <property type="match status" value="3"/>
</dbReference>
<name>A0A162T530_9CLOT</name>
<dbReference type="EC" id="3.5.1.28" evidence="4"/>
<dbReference type="RefSeq" id="WP_066621589.1">
    <property type="nucleotide sequence ID" value="NZ_FQXL01000004.1"/>
</dbReference>
<feature type="domain" description="Peptidoglycan beta-N-acetylmuramidase NamZ C-terminal" evidence="3">
    <location>
        <begin position="550"/>
        <end position="690"/>
    </location>
</feature>
<sequence length="690" mass="75377">MLKKKYLFLISFLISSLFLTSVKVSADPVQKRFWGINRYATSINICENNWDKSDYVVLVSGEGFADALCAATLAKKYNAPVILTSGKSLDNDIKNQLIRLNVKRIFIIGGTGVIAQSVEEQLDTMNIGYERISGNDRYDTSLKVAQLIGSDNGVVIASGESFPDALSIAPIAAAKGMPILLTNKYSLSQGINQFIQNSSGKKCYIVGGVGVIGNNVIKGINNYKRLGGIDRYETNVKIVDEFASNVNFSSIYISSGEGFADALSGSVAAAKTNSPLILTNGSSSITKAAFYTKISLVNEFRVLGGEAVVQNKAVQNLLTDKIESKFKLGDDLLISKYSNLIKGKNIGLVTNQTGVNSNRISIVNVLANYDEAKLTALFAPEHGIDGKAKAGDYVKSYIDESLGIPVYSLYGATRMPTEEMLSNIDVLVFDIQDIGARSYTYMSTLNYCMKAAAKYNKELVVLDRPNPLGGQIMDGPVLEDKFKSFVGVDNMPMTHGMTAGELAQFFNRTISAKLTVVPMEGYSRNMIFQDTGLSWVQSSPYISSIEAVFGYSATGLGEGTIVYQDDYFTWVGGKGINSDKFAQLLNSANLSGVRFKANSRGGFGGVKLEITDYHTFNPARTGIYVLAYAHSLNNFKVPKSTNEIIMFDKIMGTDKIGQYLEAGYSPQRIESEYSVGLEQFKVERKKYLIY</sequence>
<gene>
    <name evidence="4" type="primary">lytC_7</name>
    <name evidence="4" type="ORF">CLMAG_20630</name>
</gene>
<dbReference type="STRING" id="1121326.CLMAG_20630"/>
<dbReference type="InterPro" id="IPR007253">
    <property type="entry name" value="Cell_wall-bd_2"/>
</dbReference>
<comment type="caution">
    <text evidence="4">The sequence shown here is derived from an EMBL/GenBank/DDBJ whole genome shotgun (WGS) entry which is preliminary data.</text>
</comment>